<keyword evidence="1" id="KW-0472">Membrane</keyword>
<feature type="transmembrane region" description="Helical" evidence="1">
    <location>
        <begin position="91"/>
        <end position="110"/>
    </location>
</feature>
<sequence>MGAVFNNETDMEDELRLLGRRIMFWMQVCVAIVLQLASTVIVSLVIWIVSPSSFREFCNIIPRYSILSLFVPMLSLFILHVWGQCRCMHQLVFIVIYMFPNATALIMMATCRSFQTIFMASLLPLIIMMFNLGLICFTRLRMGVNRLHRWFFPVMLMNSTFMVLALIALPASDTLWVGGYIALLLTFVIGLSIHDMTIIGKQELFEDATLVLTIRIYIETLIMYIIGLLIIDPDFWRNTTSSPFDLDFSLGRWWAAEVNLN</sequence>
<feature type="transmembrane region" description="Helical" evidence="1">
    <location>
        <begin position="116"/>
        <end position="138"/>
    </location>
</feature>
<dbReference type="EMBL" id="KP796148">
    <property type="protein sequence ID" value="AKT72731.1"/>
    <property type="molecule type" value="Genomic_DNA"/>
</dbReference>
<keyword evidence="1" id="KW-0812">Transmembrane</keyword>
<feature type="transmembrane region" description="Helical" evidence="1">
    <location>
        <begin position="214"/>
        <end position="231"/>
    </location>
</feature>
<feature type="transmembrane region" description="Helical" evidence="1">
    <location>
        <begin position="175"/>
        <end position="193"/>
    </location>
</feature>
<feature type="transmembrane region" description="Helical" evidence="1">
    <location>
        <begin position="150"/>
        <end position="169"/>
    </location>
</feature>
<protein>
    <submittedName>
        <fullName evidence="2">Protein US19</fullName>
    </submittedName>
</protein>
<evidence type="ECO:0000256" key="1">
    <source>
        <dbReference type="SAM" id="Phobius"/>
    </source>
</evidence>
<feature type="transmembrane region" description="Helical" evidence="1">
    <location>
        <begin position="24"/>
        <end position="49"/>
    </location>
</feature>
<name>A0A0K1GZX7_9BETA</name>
<evidence type="ECO:0000313" key="2">
    <source>
        <dbReference type="EMBL" id="AKT72731.1"/>
    </source>
</evidence>
<organism evidence="2 3">
    <name type="scientific">Cynomolgus macaque cytomegalovirus strain Mauritius</name>
    <dbReference type="NCBI Taxonomy" id="1690255"/>
    <lineage>
        <taxon>Viruses</taxon>
        <taxon>Duplodnaviria</taxon>
        <taxon>Heunggongvirae</taxon>
        <taxon>Peploviricota</taxon>
        <taxon>Herviviricetes</taxon>
        <taxon>Herpesvirales</taxon>
        <taxon>Orthoherpesviridae</taxon>
        <taxon>Betaherpesvirinae</taxon>
        <taxon>Cytomegalovirus</taxon>
        <taxon>Cytomegalovirus macacinebeta3</taxon>
    </lineage>
</organism>
<accession>A0A0K1GZX7</accession>
<reference evidence="2 3" key="1">
    <citation type="journal article" date="2016" name="BMC Genomics">
        <title>A novel strain of cynomolgus macaque cytomegalovirus: implications for host-virus co-evolution.</title>
        <authorList>
            <person name="Russell J.N."/>
            <person name="Marsh A.K."/>
            <person name="Willer D.O."/>
            <person name="Ambagala A.P."/>
            <person name="Dzamba M."/>
            <person name="Chan J.K."/>
            <person name="Pilon R."/>
            <person name="Fournier J."/>
            <person name="Brudno M."/>
            <person name="Antony J.M."/>
            <person name="Sandstrom P."/>
            <person name="Evans B.J."/>
            <person name="MacDonald K.S."/>
        </authorList>
    </citation>
    <scope>NUCLEOTIDE SEQUENCE [LARGE SCALE GENOMIC DNA]</scope>
    <source>
        <strain evidence="2">Mauritius</strain>
    </source>
</reference>
<dbReference type="Proteomes" id="UP000118435">
    <property type="component" value="Segment"/>
</dbReference>
<gene>
    <name evidence="2" type="primary">CyUS19</name>
</gene>
<feature type="transmembrane region" description="Helical" evidence="1">
    <location>
        <begin position="61"/>
        <end position="79"/>
    </location>
</feature>
<evidence type="ECO:0000313" key="3">
    <source>
        <dbReference type="Proteomes" id="UP000118435"/>
    </source>
</evidence>
<proteinExistence type="predicted"/>
<keyword evidence="1" id="KW-1133">Transmembrane helix</keyword>